<feature type="domain" description="Transposase-associated" evidence="3">
    <location>
        <begin position="3"/>
        <end position="75"/>
    </location>
</feature>
<dbReference type="InterPro" id="IPR004242">
    <property type="entry name" value="Transposase_21"/>
</dbReference>
<feature type="domain" description="DUF4216" evidence="1">
    <location>
        <begin position="966"/>
        <end position="1042"/>
    </location>
</feature>
<dbReference type="Pfam" id="PF13963">
    <property type="entry name" value="Transpos_assoc"/>
    <property type="match status" value="1"/>
</dbReference>
<reference evidence="5" key="2">
    <citation type="submission" date="2025-08" db="UniProtKB">
        <authorList>
            <consortium name="RefSeq"/>
        </authorList>
    </citation>
    <scope>IDENTIFICATION</scope>
    <source>
        <tissue evidence="5">Whole plant</tissue>
    </source>
</reference>
<dbReference type="KEGG" id="adu:107474887"/>
<accession>A0A6P4CEN2</accession>
<dbReference type="Pfam" id="PF02992">
    <property type="entry name" value="Transposase_21"/>
    <property type="match status" value="1"/>
</dbReference>
<dbReference type="Pfam" id="PF13960">
    <property type="entry name" value="DUF4218"/>
    <property type="match status" value="1"/>
</dbReference>
<dbReference type="GeneID" id="107474887"/>
<dbReference type="AlphaFoldDB" id="A0A6P4CEN2"/>
<dbReference type="InterPro" id="IPR029480">
    <property type="entry name" value="Transpos_assoc"/>
</dbReference>
<dbReference type="Pfam" id="PF13952">
    <property type="entry name" value="DUF4216"/>
    <property type="match status" value="1"/>
</dbReference>
<dbReference type="RefSeq" id="XP_015950022.1">
    <property type="nucleotide sequence ID" value="XM_016094536.1"/>
</dbReference>
<name>A0A6P4CEN2_ARADU</name>
<dbReference type="PANTHER" id="PTHR10775:SF158">
    <property type="entry name" value="TNP2-LIKE TRANSPOSON PROTEIN"/>
    <property type="match status" value="1"/>
</dbReference>
<evidence type="ECO:0000259" key="2">
    <source>
        <dbReference type="Pfam" id="PF13960"/>
    </source>
</evidence>
<protein>
    <submittedName>
        <fullName evidence="5">Uncharacterized protein LOC107474887</fullName>
    </submittedName>
</protein>
<proteinExistence type="predicted"/>
<sequence>MDKTWILKSRDSIEYKQGLNMFLDFAFANASSDNIIKCPCPQCGFQFMQTREDAYDHLLMKSFPAGYTLWLRHGEKPAEESSSCTPIVENPTPDVNPYLQMVHEAFNFTMPTGSEETTTTDPVEDDDIELPYDGPSRDAQDFADLLADGAEELYPGCSKYSKLSFLVKLYHIKCMCGVSDKAMSMILDLLRDAFEQAKFPSTLYEAKKTIRKLGIEYKKVDACPNDCMLYRGEYENATKCKQCGTSRWKQKTRKGSVTKLKIPVKKNGKPLPAKTLRYFPLIPRLQRLFMCSKTSSDMLWHKEADNNDGYLRHPRDAEAWKDFDAKYPDFSNDARSVRLALASDGFNPFRNMSTTYSIWPMILIPYNLPPWLRMKQSSFILSMIIPGPKMPGNDIDVYLEPLVNELKQLWDGVETYDANKGTTFKMRAALMWTISDFSGLENLFGWNTYSGLACPTCNVDAKAHRLTFSRKWCYTGHRRFLNQGHKYRVDRTRFDGEVESRDPPKNYSGIDVLRQQSNLQVSFGKNPTLTAKRRRIGEDADQDDSVWKKRSVFFELPYWKDHMLRHNLDVMHIEKNICDNVVYTILNDSVKSKDNLKARKDLQSMGIRPELWPDEGGKYHSAKFTMSNPQKDVFLKTLQNVVFPDGYSSNIARCVDIRQRKLYGLKSHDCHILMEQLLPILVKNALPSPLGALQTHVVQTLCQMEMIFPPSFFTVMVHLMVHLVDELKLGGPVHYRWMYPIERYLGQLKQYVRNRAQAEGSIAEGYLSEEILTFCSRYLENTKTRINRPARVDDRPVDIIENTGCTMFPEIEKASGAVSHFVLTPMERDQAHRHVLVNCEAVAPFIDKFRSETKRKLRDQTRSHSKIDRVVHAEFPRRFKREVPMDSTVHSKEMKLLACGPMLQARRFGAYNVNGYKFRTITKEDGLKTQNSGVYVSSNTRSYASMRDNRVAVGIVPYYGKIVDIIELNYSCHFTVVLFKCIWADTTTSRGIKEDHLGLTSVNFARPIHTGDREEDEPYILASEAQLVYYVRDEVEQEWSVVVHVKPRDLYDMGGENEDVEATFSPQRGLNMSAAGDISDLQLIRNDDIEDQVADVSDNIDYVP</sequence>
<dbReference type="InterPro" id="IPR025312">
    <property type="entry name" value="DUF4216"/>
</dbReference>
<dbReference type="PANTHER" id="PTHR10775">
    <property type="entry name" value="OS08G0208400 PROTEIN"/>
    <property type="match status" value="1"/>
</dbReference>
<keyword evidence="4" id="KW-1185">Reference proteome</keyword>
<evidence type="ECO:0000313" key="5">
    <source>
        <dbReference type="RefSeq" id="XP_015950022.1"/>
    </source>
</evidence>
<gene>
    <name evidence="5" type="primary">LOC107474887</name>
</gene>
<evidence type="ECO:0000313" key="4">
    <source>
        <dbReference type="Proteomes" id="UP000515211"/>
    </source>
</evidence>
<dbReference type="Proteomes" id="UP000515211">
    <property type="component" value="Chromosome 2"/>
</dbReference>
<feature type="domain" description="DUF4218" evidence="2">
    <location>
        <begin position="688"/>
        <end position="792"/>
    </location>
</feature>
<dbReference type="InterPro" id="IPR025452">
    <property type="entry name" value="DUF4218"/>
</dbReference>
<reference evidence="4" key="1">
    <citation type="journal article" date="2016" name="Nat. Genet.">
        <title>The genome sequences of Arachis duranensis and Arachis ipaensis, the diploid ancestors of cultivated peanut.</title>
        <authorList>
            <person name="Bertioli D.J."/>
            <person name="Cannon S.B."/>
            <person name="Froenicke L."/>
            <person name="Huang G."/>
            <person name="Farmer A.D."/>
            <person name="Cannon E.K."/>
            <person name="Liu X."/>
            <person name="Gao D."/>
            <person name="Clevenger J."/>
            <person name="Dash S."/>
            <person name="Ren L."/>
            <person name="Moretzsohn M.C."/>
            <person name="Shirasawa K."/>
            <person name="Huang W."/>
            <person name="Vidigal B."/>
            <person name="Abernathy B."/>
            <person name="Chu Y."/>
            <person name="Niederhuth C.E."/>
            <person name="Umale P."/>
            <person name="Araujo A.C."/>
            <person name="Kozik A."/>
            <person name="Kim K.D."/>
            <person name="Burow M.D."/>
            <person name="Varshney R.K."/>
            <person name="Wang X."/>
            <person name="Zhang X."/>
            <person name="Barkley N."/>
            <person name="Guimaraes P.M."/>
            <person name="Isobe S."/>
            <person name="Guo B."/>
            <person name="Liao B."/>
            <person name="Stalker H.T."/>
            <person name="Schmitz R.J."/>
            <person name="Scheffler B.E."/>
            <person name="Leal-Bertioli S.C."/>
            <person name="Xun X."/>
            <person name="Jackson S.A."/>
            <person name="Michelmore R."/>
            <person name="Ozias-Akins P."/>
        </authorList>
    </citation>
    <scope>NUCLEOTIDE SEQUENCE [LARGE SCALE GENOMIC DNA]</scope>
    <source>
        <strain evidence="4">cv. V14167</strain>
    </source>
</reference>
<evidence type="ECO:0000259" key="1">
    <source>
        <dbReference type="Pfam" id="PF13952"/>
    </source>
</evidence>
<evidence type="ECO:0000259" key="3">
    <source>
        <dbReference type="Pfam" id="PF13963"/>
    </source>
</evidence>
<organism evidence="4 5">
    <name type="scientific">Arachis duranensis</name>
    <name type="common">Wild peanut</name>
    <dbReference type="NCBI Taxonomy" id="130453"/>
    <lineage>
        <taxon>Eukaryota</taxon>
        <taxon>Viridiplantae</taxon>
        <taxon>Streptophyta</taxon>
        <taxon>Embryophyta</taxon>
        <taxon>Tracheophyta</taxon>
        <taxon>Spermatophyta</taxon>
        <taxon>Magnoliopsida</taxon>
        <taxon>eudicotyledons</taxon>
        <taxon>Gunneridae</taxon>
        <taxon>Pentapetalae</taxon>
        <taxon>rosids</taxon>
        <taxon>fabids</taxon>
        <taxon>Fabales</taxon>
        <taxon>Fabaceae</taxon>
        <taxon>Papilionoideae</taxon>
        <taxon>50 kb inversion clade</taxon>
        <taxon>dalbergioids sensu lato</taxon>
        <taxon>Dalbergieae</taxon>
        <taxon>Pterocarpus clade</taxon>
        <taxon>Arachis</taxon>
    </lineage>
</organism>